<feature type="coiled-coil region" evidence="1">
    <location>
        <begin position="125"/>
        <end position="152"/>
    </location>
</feature>
<keyword evidence="4" id="KW-1185">Reference proteome</keyword>
<evidence type="ECO:0000256" key="1">
    <source>
        <dbReference type="SAM" id="Coils"/>
    </source>
</evidence>
<accession>A0A9P3UQF3</accession>
<organism evidence="3 4">
    <name type="scientific">Lyophyllum shimeji</name>
    <name type="common">Hon-shimeji</name>
    <name type="synonym">Tricholoma shimeji</name>
    <dbReference type="NCBI Taxonomy" id="47721"/>
    <lineage>
        <taxon>Eukaryota</taxon>
        <taxon>Fungi</taxon>
        <taxon>Dikarya</taxon>
        <taxon>Basidiomycota</taxon>
        <taxon>Agaricomycotina</taxon>
        <taxon>Agaricomycetes</taxon>
        <taxon>Agaricomycetidae</taxon>
        <taxon>Agaricales</taxon>
        <taxon>Tricholomatineae</taxon>
        <taxon>Lyophyllaceae</taxon>
        <taxon>Lyophyllum</taxon>
    </lineage>
</organism>
<protein>
    <submittedName>
        <fullName evidence="3">Uncharacterized protein</fullName>
    </submittedName>
</protein>
<dbReference type="AlphaFoldDB" id="A0A9P3UQF3"/>
<evidence type="ECO:0000313" key="4">
    <source>
        <dbReference type="Proteomes" id="UP001063166"/>
    </source>
</evidence>
<reference evidence="3" key="1">
    <citation type="submission" date="2022-07" db="EMBL/GenBank/DDBJ databases">
        <title>The genome of Lyophyllum shimeji provides insight into the initial evolution of ectomycorrhizal fungal genome.</title>
        <authorList>
            <person name="Kobayashi Y."/>
            <person name="Shibata T."/>
            <person name="Hirakawa H."/>
            <person name="Shigenobu S."/>
            <person name="Nishiyama T."/>
            <person name="Yamada A."/>
            <person name="Hasebe M."/>
            <person name="Kawaguchi M."/>
        </authorList>
    </citation>
    <scope>NUCLEOTIDE SEQUENCE</scope>
    <source>
        <strain evidence="3">AT787</strain>
    </source>
</reference>
<keyword evidence="1" id="KW-0175">Coiled coil</keyword>
<comment type="caution">
    <text evidence="3">The sequence shown here is derived from an EMBL/GenBank/DDBJ whole genome shotgun (WGS) entry which is preliminary data.</text>
</comment>
<evidence type="ECO:0000256" key="2">
    <source>
        <dbReference type="SAM" id="MobiDB-lite"/>
    </source>
</evidence>
<dbReference type="OrthoDB" id="3049502at2759"/>
<evidence type="ECO:0000313" key="3">
    <source>
        <dbReference type="EMBL" id="GLB41217.1"/>
    </source>
</evidence>
<sequence length="361" mass="40264">MAHNPLPPGPPEYETSDAVRTAISLAYSSHFNPRGLEGFWYGAYAHVFADIASPYGGRILVHPQFPLSIPAVVVKEQQLQDDLAKAGLPWAAGDLAQHVNPGQVPAPADAPSKNAPATRRSVRVAEKLQRKAEESEKRKRDEEAALRRRQQQLVNEQLKFFETQGIVSRSSAASKAEKEAVTKQPDFVLSHVATVDLPNPGDDKQGQAHRVHRAGVKVFHYCSVLIAEVKKSPPRGRDSANEMQELEIFSDLEHAQTDLLQYCAVFFQRYEDAQSVIAFAAGGLYWQWSIVYRAEVPKLAWVQNPMFRDSDPQVEDFHTKFGLDYFVLGTEPSDAELRRIIQNQIHPLVHNAAHIGPAPQL</sequence>
<name>A0A9P3UQF3_LYOSH</name>
<gene>
    <name evidence="3" type="ORF">LshimejAT787_0904320</name>
</gene>
<proteinExistence type="predicted"/>
<feature type="region of interest" description="Disordered" evidence="2">
    <location>
        <begin position="97"/>
        <end position="122"/>
    </location>
</feature>
<dbReference type="Proteomes" id="UP001063166">
    <property type="component" value="Unassembled WGS sequence"/>
</dbReference>
<dbReference type="EMBL" id="BRPK01000009">
    <property type="protein sequence ID" value="GLB41217.1"/>
    <property type="molecule type" value="Genomic_DNA"/>
</dbReference>